<evidence type="ECO:0000256" key="3">
    <source>
        <dbReference type="ARBA" id="ARBA00011738"/>
    </source>
</evidence>
<evidence type="ECO:0000256" key="9">
    <source>
        <dbReference type="ARBA" id="ARBA00022833"/>
    </source>
</evidence>
<dbReference type="PANTHER" id="PTHR43808:SF31">
    <property type="entry name" value="N-ACETYL-L-CITRULLINE DEACETYLASE"/>
    <property type="match status" value="1"/>
</dbReference>
<keyword evidence="12 15" id="KW-0170">Cobalt</keyword>
<feature type="active site" description="Proton acceptor" evidence="15">
    <location>
        <position position="142"/>
    </location>
</feature>
<evidence type="ECO:0000256" key="1">
    <source>
        <dbReference type="ARBA" id="ARBA00005130"/>
    </source>
</evidence>
<dbReference type="NCBIfam" id="TIGR01246">
    <property type="entry name" value="dapE_proteo"/>
    <property type="match status" value="1"/>
</dbReference>
<dbReference type="Gene3D" id="3.40.630.10">
    <property type="entry name" value="Zn peptidases"/>
    <property type="match status" value="1"/>
</dbReference>
<dbReference type="PANTHER" id="PTHR43808">
    <property type="entry name" value="ACETYLORNITHINE DEACETYLASE"/>
    <property type="match status" value="1"/>
</dbReference>
<reference evidence="17 18" key="1">
    <citation type="submission" date="2018-07" db="EMBL/GenBank/DDBJ databases">
        <title>Venubactetium sediminum gen. nov., sp. nov., isolated from a marine solar saltern.</title>
        <authorList>
            <person name="Wang S."/>
        </authorList>
    </citation>
    <scope>NUCLEOTIDE SEQUENCE [LARGE SCALE GENOMIC DNA]</scope>
    <source>
        <strain evidence="17 18">WD2A32</strain>
    </source>
</reference>
<dbReference type="PROSITE" id="PS00759">
    <property type="entry name" value="ARGE_DAPE_CPG2_2"/>
    <property type="match status" value="1"/>
</dbReference>
<dbReference type="NCBIfam" id="NF009557">
    <property type="entry name" value="PRK13009.1"/>
    <property type="match status" value="1"/>
</dbReference>
<dbReference type="InterPro" id="IPR001261">
    <property type="entry name" value="ArgE/DapE_CS"/>
</dbReference>
<dbReference type="Proteomes" id="UP000253941">
    <property type="component" value="Unassembled WGS sequence"/>
</dbReference>
<evidence type="ECO:0000256" key="11">
    <source>
        <dbReference type="ARBA" id="ARBA00023154"/>
    </source>
</evidence>
<dbReference type="GO" id="GO:0009089">
    <property type="term" value="P:lysine biosynthetic process via diaminopimelate"/>
    <property type="evidence" value="ECO:0007669"/>
    <property type="project" value="UniProtKB-UniRule"/>
</dbReference>
<comment type="similarity">
    <text evidence="2 15">Belongs to the peptidase M20A family. DapE subfamily.</text>
</comment>
<evidence type="ECO:0000313" key="17">
    <source>
        <dbReference type="EMBL" id="RDD61101.1"/>
    </source>
</evidence>
<evidence type="ECO:0000256" key="2">
    <source>
        <dbReference type="ARBA" id="ARBA00006746"/>
    </source>
</evidence>
<evidence type="ECO:0000256" key="4">
    <source>
        <dbReference type="ARBA" id="ARBA00011921"/>
    </source>
</evidence>
<keyword evidence="9 15" id="KW-0862">Zinc</keyword>
<evidence type="ECO:0000256" key="8">
    <source>
        <dbReference type="ARBA" id="ARBA00022801"/>
    </source>
</evidence>
<dbReference type="SUPFAM" id="SSF53187">
    <property type="entry name" value="Zn-dependent exopeptidases"/>
    <property type="match status" value="1"/>
</dbReference>
<evidence type="ECO:0000256" key="15">
    <source>
        <dbReference type="HAMAP-Rule" id="MF_01690"/>
    </source>
</evidence>
<dbReference type="GO" id="GO:0008270">
    <property type="term" value="F:zinc ion binding"/>
    <property type="evidence" value="ECO:0007669"/>
    <property type="project" value="UniProtKB-UniRule"/>
</dbReference>
<evidence type="ECO:0000259" key="16">
    <source>
        <dbReference type="Pfam" id="PF07687"/>
    </source>
</evidence>
<keyword evidence="6 15" id="KW-0028">Amino-acid biosynthesis</keyword>
<dbReference type="GO" id="GO:0009014">
    <property type="term" value="F:succinyl-diaminopimelate desuccinylase activity"/>
    <property type="evidence" value="ECO:0007669"/>
    <property type="project" value="UniProtKB-UniRule"/>
</dbReference>
<evidence type="ECO:0000256" key="10">
    <source>
        <dbReference type="ARBA" id="ARBA00022915"/>
    </source>
</evidence>
<dbReference type="AlphaFoldDB" id="A0A369T6Z3"/>
<keyword evidence="11 15" id="KW-0457">Lysine biosynthesis</keyword>
<dbReference type="CDD" id="cd03891">
    <property type="entry name" value="M20_DapE_proteobac"/>
    <property type="match status" value="1"/>
</dbReference>
<dbReference type="InterPro" id="IPR005941">
    <property type="entry name" value="DapE_proteobac"/>
</dbReference>
<dbReference type="EMBL" id="QPMH01000015">
    <property type="protein sequence ID" value="RDD61101.1"/>
    <property type="molecule type" value="Genomic_DNA"/>
</dbReference>
<feature type="binding site" evidence="15">
    <location>
        <position position="107"/>
    </location>
    <ligand>
        <name>Zn(2+)</name>
        <dbReference type="ChEBI" id="CHEBI:29105"/>
        <label>2</label>
    </ligand>
</feature>
<evidence type="ECO:0000256" key="12">
    <source>
        <dbReference type="ARBA" id="ARBA00023285"/>
    </source>
</evidence>
<proteinExistence type="inferred from homology"/>
<evidence type="ECO:0000256" key="5">
    <source>
        <dbReference type="ARBA" id="ARBA00022391"/>
    </source>
</evidence>
<keyword evidence="7 15" id="KW-0479">Metal-binding</keyword>
<keyword evidence="18" id="KW-1185">Reference proteome</keyword>
<dbReference type="InterPro" id="IPR036264">
    <property type="entry name" value="Bact_exopeptidase_dim_dom"/>
</dbReference>
<dbReference type="Gene3D" id="3.30.70.360">
    <property type="match status" value="1"/>
</dbReference>
<dbReference type="InterPro" id="IPR050072">
    <property type="entry name" value="Peptidase_M20A"/>
</dbReference>
<evidence type="ECO:0000313" key="18">
    <source>
        <dbReference type="Proteomes" id="UP000253941"/>
    </source>
</evidence>
<accession>A0A369T6Z3</accession>
<feature type="binding site" evidence="15">
    <location>
        <position position="107"/>
    </location>
    <ligand>
        <name>Zn(2+)</name>
        <dbReference type="ChEBI" id="CHEBI:29105"/>
        <label>1</label>
    </ligand>
</feature>
<dbReference type="RefSeq" id="WP_114582930.1">
    <property type="nucleotide sequence ID" value="NZ_QPMH01000015.1"/>
</dbReference>
<feature type="domain" description="Peptidase M20 dimerisation" evidence="16">
    <location>
        <begin position="184"/>
        <end position="290"/>
    </location>
</feature>
<feature type="active site" evidence="15">
    <location>
        <position position="76"/>
    </location>
</feature>
<keyword evidence="8 15" id="KW-0378">Hydrolase</keyword>
<name>A0A369T6Z3_9PROT</name>
<comment type="subunit">
    <text evidence="3 15">Homodimer.</text>
</comment>
<comment type="cofactor">
    <cofactor evidence="15">
        <name>Zn(2+)</name>
        <dbReference type="ChEBI" id="CHEBI:29105"/>
    </cofactor>
    <cofactor evidence="15">
        <name>Co(2+)</name>
        <dbReference type="ChEBI" id="CHEBI:48828"/>
    </cofactor>
    <text evidence="15">Binds 2 Zn(2+) or Co(2+) ions per subunit.</text>
</comment>
<comment type="catalytic activity">
    <reaction evidence="14 15">
        <text>N-succinyl-(2S,6S)-2,6-diaminopimelate + H2O = (2S,6S)-2,6-diaminopimelate + succinate</text>
        <dbReference type="Rhea" id="RHEA:22608"/>
        <dbReference type="ChEBI" id="CHEBI:15377"/>
        <dbReference type="ChEBI" id="CHEBI:30031"/>
        <dbReference type="ChEBI" id="CHEBI:57609"/>
        <dbReference type="ChEBI" id="CHEBI:58087"/>
        <dbReference type="EC" id="3.5.1.18"/>
    </reaction>
</comment>
<sequence>MTQPPDPVELTRRLIRCRSVTPEEGGALDLLQQVLEPLGFVCHRLVFSEDGTPNVDNLYARLGTGSPHLCFAGHTDVVPPGNPDDWRVDPFGGEVVDDAVIGRGAVDMKGAVACFVAAASRLAAGRGGEPGGSVSLLITGDEEGPSINGTRKVLDWMRERGEVPDYCLVGEPSSGTDLCDTIKIGRRGSMNFELTVHGTQGHSAYPQHADNPVHRLVRGLHRLTGDRLDEGSEHFEPSTLQVTSVDVGNPATNVIPAQATARFNVRFNDLHDSTAVERWVRERVEPDAPRFDLAVRVSGESFLCTPGPLSDALSAAVEEKLGRTPILGTGGGTSDGRFIKDLCPVAELGLKNALAHQVDERAPLRDLRDLTDVYEVALKRLLAC</sequence>
<dbReference type="GO" id="GO:0006526">
    <property type="term" value="P:L-arginine biosynthetic process"/>
    <property type="evidence" value="ECO:0007669"/>
    <property type="project" value="TreeGrafter"/>
</dbReference>
<dbReference type="EC" id="3.5.1.18" evidence="4 15"/>
<comment type="pathway">
    <text evidence="1 15">Amino-acid biosynthesis; L-lysine biosynthesis via DAP pathway; LL-2,6-diaminopimelate from (S)-tetrahydrodipicolinate (succinylase route): step 3/3.</text>
</comment>
<feature type="binding site" evidence="15">
    <location>
        <position position="171"/>
    </location>
    <ligand>
        <name>Zn(2+)</name>
        <dbReference type="ChEBI" id="CHEBI:29105"/>
        <label>1</label>
    </ligand>
</feature>
<keyword evidence="10 15" id="KW-0220">Diaminopimelate biosynthesis</keyword>
<comment type="caution">
    <text evidence="17">The sequence shown here is derived from an EMBL/GenBank/DDBJ whole genome shotgun (WGS) entry which is preliminary data.</text>
</comment>
<evidence type="ECO:0000256" key="14">
    <source>
        <dbReference type="ARBA" id="ARBA00051301"/>
    </source>
</evidence>
<feature type="binding site" evidence="15">
    <location>
        <position position="74"/>
    </location>
    <ligand>
        <name>Zn(2+)</name>
        <dbReference type="ChEBI" id="CHEBI:29105"/>
        <label>1</label>
    </ligand>
</feature>
<comment type="function">
    <text evidence="15">Catalyzes the hydrolysis of N-succinyl-L,L-diaminopimelic acid (SDAP), forming succinate and LL-2,6-diaminopimelate (DAP), an intermediate involved in the bacterial biosynthesis of lysine and meso-diaminopimelic acid, an essential component of bacterial cell walls.</text>
</comment>
<dbReference type="HAMAP" id="MF_01690">
    <property type="entry name" value="DapE"/>
    <property type="match status" value="1"/>
</dbReference>
<dbReference type="GO" id="GO:0008777">
    <property type="term" value="F:acetylornithine deacetylase activity"/>
    <property type="evidence" value="ECO:0007669"/>
    <property type="project" value="TreeGrafter"/>
</dbReference>
<evidence type="ECO:0000256" key="7">
    <source>
        <dbReference type="ARBA" id="ARBA00022723"/>
    </source>
</evidence>
<evidence type="ECO:0000256" key="6">
    <source>
        <dbReference type="ARBA" id="ARBA00022605"/>
    </source>
</evidence>
<protein>
    <recommendedName>
        <fullName evidence="5 15">Succinyl-diaminopimelate desuccinylase</fullName>
        <shortName evidence="15">SDAP desuccinylase</shortName>
        <ecNumber evidence="4 15">3.5.1.18</ecNumber>
    </recommendedName>
    <alternativeName>
        <fullName evidence="13 15">N-succinyl-LL-2,6-diaminoheptanedioate amidohydrolase</fullName>
    </alternativeName>
</protein>
<evidence type="ECO:0000256" key="13">
    <source>
        <dbReference type="ARBA" id="ARBA00031891"/>
    </source>
</evidence>
<dbReference type="GO" id="GO:0019877">
    <property type="term" value="P:diaminopimelate biosynthetic process"/>
    <property type="evidence" value="ECO:0007669"/>
    <property type="project" value="UniProtKB-UniRule"/>
</dbReference>
<dbReference type="UniPathway" id="UPA00034">
    <property type="reaction ID" value="UER00021"/>
</dbReference>
<dbReference type="InterPro" id="IPR002933">
    <property type="entry name" value="Peptidase_M20"/>
</dbReference>
<gene>
    <name evidence="15" type="primary">dapE</name>
    <name evidence="17" type="ORF">DRB17_14475</name>
</gene>
<dbReference type="Pfam" id="PF07687">
    <property type="entry name" value="M20_dimer"/>
    <property type="match status" value="1"/>
</dbReference>
<feature type="binding site" evidence="15">
    <location>
        <position position="356"/>
    </location>
    <ligand>
        <name>Zn(2+)</name>
        <dbReference type="ChEBI" id="CHEBI:29105"/>
        <label>2</label>
    </ligand>
</feature>
<feature type="binding site" evidence="15">
    <location>
        <position position="143"/>
    </location>
    <ligand>
        <name>Zn(2+)</name>
        <dbReference type="ChEBI" id="CHEBI:29105"/>
        <label>2</label>
    </ligand>
</feature>
<dbReference type="GO" id="GO:0050897">
    <property type="term" value="F:cobalt ion binding"/>
    <property type="evidence" value="ECO:0007669"/>
    <property type="project" value="UniProtKB-UniRule"/>
</dbReference>
<dbReference type="SUPFAM" id="SSF55031">
    <property type="entry name" value="Bacterial exopeptidase dimerisation domain"/>
    <property type="match status" value="1"/>
</dbReference>
<dbReference type="InterPro" id="IPR011650">
    <property type="entry name" value="Peptidase_M20_dimer"/>
</dbReference>
<organism evidence="17 18">
    <name type="scientific">Ferruginivarius sediminum</name>
    <dbReference type="NCBI Taxonomy" id="2661937"/>
    <lineage>
        <taxon>Bacteria</taxon>
        <taxon>Pseudomonadati</taxon>
        <taxon>Pseudomonadota</taxon>
        <taxon>Alphaproteobacteria</taxon>
        <taxon>Rhodospirillales</taxon>
        <taxon>Rhodospirillaceae</taxon>
        <taxon>Ferruginivarius</taxon>
    </lineage>
</organism>
<dbReference type="Pfam" id="PF01546">
    <property type="entry name" value="Peptidase_M20"/>
    <property type="match status" value="1"/>
</dbReference>